<keyword evidence="4" id="KW-0862">Zinc</keyword>
<evidence type="ECO:0000256" key="7">
    <source>
        <dbReference type="SAM" id="MobiDB-lite"/>
    </source>
</evidence>
<accession>A0A191ZDM1</accession>
<dbReference type="SMART" id="SM01057">
    <property type="entry name" value="Carb_anhydrase"/>
    <property type="match status" value="1"/>
</dbReference>
<evidence type="ECO:0000259" key="8">
    <source>
        <dbReference type="PROSITE" id="PS51144"/>
    </source>
</evidence>
<proteinExistence type="evidence at transcript level"/>
<evidence type="ECO:0000256" key="6">
    <source>
        <dbReference type="ARBA" id="ARBA00048348"/>
    </source>
</evidence>
<dbReference type="PROSITE" id="PS51144">
    <property type="entry name" value="ALPHA_CA_2"/>
    <property type="match status" value="1"/>
</dbReference>
<dbReference type="Gene3D" id="3.10.200.10">
    <property type="entry name" value="Alpha carbonic anhydrase"/>
    <property type="match status" value="1"/>
</dbReference>
<evidence type="ECO:0000256" key="2">
    <source>
        <dbReference type="ARBA" id="ARBA00012925"/>
    </source>
</evidence>
<name>A0A191ZDM1_HYDEL</name>
<reference evidence="9" key="1">
    <citation type="submission" date="2016-04" db="EMBL/GenBank/DDBJ databases">
        <title>Expression and localization of carbonic anhydrase genes in the serpulid polychaete, Hydroides elegans.</title>
        <authorList>
            <person name="Batzel G."/>
            <person name="Nedved B.T."/>
            <person name="Hadfield M.G."/>
        </authorList>
    </citation>
    <scope>NUCLEOTIDE SEQUENCE</scope>
    <source>
        <strain evidence="9">HeCA9</strain>
    </source>
</reference>
<organism evidence="9">
    <name type="scientific">Hydroides elegans</name>
    <name type="common">Polychaete tubeworm</name>
    <dbReference type="NCBI Taxonomy" id="216498"/>
    <lineage>
        <taxon>Eukaryota</taxon>
        <taxon>Metazoa</taxon>
        <taxon>Spiralia</taxon>
        <taxon>Lophotrochozoa</taxon>
        <taxon>Annelida</taxon>
        <taxon>Polychaeta</taxon>
        <taxon>Sedentaria</taxon>
        <taxon>Canalipalpata</taxon>
        <taxon>Sabellida</taxon>
        <taxon>Serpulidae</taxon>
        <taxon>Hydroides</taxon>
    </lineage>
</organism>
<sequence>ACFIGFFIYRQCRKRFYGEYQEVSTKNGHLHTNGTELHRFDSVDNDANEMVSVPLYSDGDGVEKKVTSFKDSNLSPVNIETEDVAADSTLLKCPLKIQYSDTPQEHAISNRGGRVKIVPGNGTSSISGGPLGEAVFHLDHCVVLWGGDTDQRGSAHTVNGKPFAAEIHFVHWDKSAHTSFQEASKTPGGLAIIAAFIMVDGDHGNQLTQICDNLRHISYKSQSWRISHFLTSTMLPEDTEHYWTYSGSLTSPPFTSDVTWIIFSQPISASKIQMQEFQSLKHHEKDEGHVTGKQRKSEDRSSLKVQPLGSRIIRVPMRES</sequence>
<keyword evidence="3" id="KW-0479">Metal-binding</keyword>
<feature type="compositionally biased region" description="Basic and acidic residues" evidence="7">
    <location>
        <begin position="282"/>
        <end position="302"/>
    </location>
</feature>
<feature type="domain" description="Alpha-carbonic anhydrase" evidence="8">
    <location>
        <begin position="52"/>
        <end position="317"/>
    </location>
</feature>
<comment type="similarity">
    <text evidence="1">Belongs to the alpha-carbonic anhydrase family.</text>
</comment>
<dbReference type="CDD" id="cd00326">
    <property type="entry name" value="alpha_CA"/>
    <property type="match status" value="1"/>
</dbReference>
<dbReference type="GO" id="GO:0004089">
    <property type="term" value="F:carbonate dehydratase activity"/>
    <property type="evidence" value="ECO:0007669"/>
    <property type="project" value="UniProtKB-EC"/>
</dbReference>
<evidence type="ECO:0000256" key="1">
    <source>
        <dbReference type="ARBA" id="ARBA00010718"/>
    </source>
</evidence>
<dbReference type="GO" id="GO:0008270">
    <property type="term" value="F:zinc ion binding"/>
    <property type="evidence" value="ECO:0007669"/>
    <property type="project" value="InterPro"/>
</dbReference>
<feature type="non-terminal residue" evidence="9">
    <location>
        <position position="1"/>
    </location>
</feature>
<dbReference type="Pfam" id="PF00194">
    <property type="entry name" value="Carb_anhydrase"/>
    <property type="match status" value="1"/>
</dbReference>
<dbReference type="SUPFAM" id="SSF51069">
    <property type="entry name" value="Carbonic anhydrase"/>
    <property type="match status" value="1"/>
</dbReference>
<dbReference type="AlphaFoldDB" id="A0A191ZDM1"/>
<dbReference type="EC" id="4.2.1.1" evidence="2"/>
<dbReference type="InterPro" id="IPR023561">
    <property type="entry name" value="Carbonic_anhydrase_a-class"/>
</dbReference>
<dbReference type="InterPro" id="IPR001148">
    <property type="entry name" value="CA_dom"/>
</dbReference>
<dbReference type="PANTHER" id="PTHR18952:SF265">
    <property type="entry name" value="CARBONIC ANHYDRASE"/>
    <property type="match status" value="1"/>
</dbReference>
<feature type="region of interest" description="Disordered" evidence="7">
    <location>
        <begin position="282"/>
        <end position="309"/>
    </location>
</feature>
<comment type="catalytic activity">
    <reaction evidence="6">
        <text>hydrogencarbonate + H(+) = CO2 + H2O</text>
        <dbReference type="Rhea" id="RHEA:10748"/>
        <dbReference type="ChEBI" id="CHEBI:15377"/>
        <dbReference type="ChEBI" id="CHEBI:15378"/>
        <dbReference type="ChEBI" id="CHEBI:16526"/>
        <dbReference type="ChEBI" id="CHEBI:17544"/>
        <dbReference type="EC" id="4.2.1.1"/>
    </reaction>
</comment>
<dbReference type="InterPro" id="IPR036398">
    <property type="entry name" value="CA_dom_sf"/>
</dbReference>
<evidence type="ECO:0000313" key="9">
    <source>
        <dbReference type="EMBL" id="ANJ65969.1"/>
    </source>
</evidence>
<protein>
    <recommendedName>
        <fullName evidence="2">carbonic anhydrase</fullName>
        <ecNumber evidence="2">4.2.1.1</ecNumber>
    </recommendedName>
</protein>
<dbReference type="EMBL" id="KX129943">
    <property type="protein sequence ID" value="ANJ65969.1"/>
    <property type="molecule type" value="mRNA"/>
</dbReference>
<dbReference type="PANTHER" id="PTHR18952">
    <property type="entry name" value="CARBONIC ANHYDRASE"/>
    <property type="match status" value="1"/>
</dbReference>
<evidence type="ECO:0000256" key="3">
    <source>
        <dbReference type="ARBA" id="ARBA00022723"/>
    </source>
</evidence>
<evidence type="ECO:0000256" key="4">
    <source>
        <dbReference type="ARBA" id="ARBA00022833"/>
    </source>
</evidence>
<evidence type="ECO:0000256" key="5">
    <source>
        <dbReference type="ARBA" id="ARBA00023239"/>
    </source>
</evidence>
<keyword evidence="5 9" id="KW-0456">Lyase</keyword>